<dbReference type="GO" id="GO:0006886">
    <property type="term" value="P:intracellular protein transport"/>
    <property type="evidence" value="ECO:0007669"/>
    <property type="project" value="UniProtKB-UniRule"/>
</dbReference>
<proteinExistence type="inferred from homology"/>
<evidence type="ECO:0000256" key="1">
    <source>
        <dbReference type="ARBA" id="ARBA00022448"/>
    </source>
</evidence>
<comment type="subcellular location">
    <subcellularLocation>
        <location evidence="6">Membrane</location>
        <location evidence="6">Coated pit</location>
    </subcellularLocation>
</comment>
<dbReference type="InterPro" id="IPR036168">
    <property type="entry name" value="AP2_Mu_C_sf"/>
</dbReference>
<reference evidence="9" key="1">
    <citation type="submission" date="2019-09" db="EMBL/GenBank/DDBJ databases">
        <title>Draft genome information of white flower Hibiscus syriacus.</title>
        <authorList>
            <person name="Kim Y.-M."/>
        </authorList>
    </citation>
    <scope>NUCLEOTIDE SEQUENCE [LARGE SCALE GENOMIC DNA]</scope>
    <source>
        <strain evidence="9">YM2019G1</strain>
    </source>
</reference>
<evidence type="ECO:0000256" key="4">
    <source>
        <dbReference type="ARBA" id="ARBA00023136"/>
    </source>
</evidence>
<gene>
    <name evidence="9" type="ORF">F3Y22_tig00002890pilonHSYRG00025</name>
</gene>
<comment type="similarity">
    <text evidence="7">Belongs to the adaptor complexes medium subunit family.</text>
</comment>
<dbReference type="InterPro" id="IPR043532">
    <property type="entry name" value="AP2_Mu_N"/>
</dbReference>
<dbReference type="GO" id="GO:0005905">
    <property type="term" value="C:clathrin-coated pit"/>
    <property type="evidence" value="ECO:0007669"/>
    <property type="project" value="UniProtKB-KW"/>
</dbReference>
<evidence type="ECO:0000313" key="10">
    <source>
        <dbReference type="Proteomes" id="UP000436088"/>
    </source>
</evidence>
<evidence type="ECO:0000256" key="2">
    <source>
        <dbReference type="ARBA" id="ARBA00022583"/>
    </source>
</evidence>
<comment type="caution">
    <text evidence="9">The sequence shown here is derived from an EMBL/GenBank/DDBJ whole genome shotgun (WGS) entry which is preliminary data.</text>
</comment>
<accession>A0A6A3CT80</accession>
<dbReference type="GO" id="GO:0030131">
    <property type="term" value="C:clathrin adaptor complex"/>
    <property type="evidence" value="ECO:0007669"/>
    <property type="project" value="UniProtKB-UniRule"/>
</dbReference>
<dbReference type="SUPFAM" id="SSF49447">
    <property type="entry name" value="Second domain of Mu2 adaptin subunit (ap50) of ap2 adaptor"/>
    <property type="match status" value="1"/>
</dbReference>
<keyword evidence="5" id="KW-0168">Coated pit</keyword>
<keyword evidence="10" id="KW-1185">Reference proteome</keyword>
<dbReference type="EMBL" id="VEPZ02000203">
    <property type="protein sequence ID" value="KAE8730702.1"/>
    <property type="molecule type" value="Genomic_DNA"/>
</dbReference>
<dbReference type="CDD" id="cd09251">
    <property type="entry name" value="AP-2_Mu2_Cterm"/>
    <property type="match status" value="1"/>
</dbReference>
<dbReference type="InterPro" id="IPR001392">
    <property type="entry name" value="Clathrin_mu"/>
</dbReference>
<keyword evidence="1 7" id="KW-0813">Transport</keyword>
<keyword evidence="4" id="KW-0472">Membrane</keyword>
<dbReference type="PROSITE" id="PS51072">
    <property type="entry name" value="MHD"/>
    <property type="match status" value="1"/>
</dbReference>
<dbReference type="FunFam" id="2.60.40.1170:FF:000023">
    <property type="entry name" value="AP-2 complex subunit mu"/>
    <property type="match status" value="1"/>
</dbReference>
<name>A0A6A3CT80_HIBSY</name>
<dbReference type="PIRSF" id="PIRSF005992">
    <property type="entry name" value="Clathrin_mu"/>
    <property type="match status" value="1"/>
</dbReference>
<dbReference type="GO" id="GO:0006897">
    <property type="term" value="P:endocytosis"/>
    <property type="evidence" value="ECO:0007669"/>
    <property type="project" value="UniProtKB-KW"/>
</dbReference>
<keyword evidence="2" id="KW-0254">Endocytosis</keyword>
<dbReference type="InterPro" id="IPR011012">
    <property type="entry name" value="Longin-like_dom_sf"/>
</dbReference>
<protein>
    <submittedName>
        <fullName evidence="9">AP-2 complex subunit mu</fullName>
    </submittedName>
</protein>
<dbReference type="PRINTS" id="PR00314">
    <property type="entry name" value="CLATHRINADPT"/>
</dbReference>
<dbReference type="Gene3D" id="2.60.40.1170">
    <property type="entry name" value="Mu homology domain, subdomain B"/>
    <property type="match status" value="2"/>
</dbReference>
<dbReference type="InterPro" id="IPR050431">
    <property type="entry name" value="Adaptor_comp_med_subunit"/>
</dbReference>
<dbReference type="Gene3D" id="3.30.450.60">
    <property type="match status" value="1"/>
</dbReference>
<dbReference type="Proteomes" id="UP000436088">
    <property type="component" value="Unassembled WGS sequence"/>
</dbReference>
<evidence type="ECO:0000256" key="5">
    <source>
        <dbReference type="ARBA" id="ARBA00023176"/>
    </source>
</evidence>
<dbReference type="InterPro" id="IPR043512">
    <property type="entry name" value="Mu2_C"/>
</dbReference>
<dbReference type="PANTHER" id="PTHR10529">
    <property type="entry name" value="AP COMPLEX SUBUNIT MU"/>
    <property type="match status" value="1"/>
</dbReference>
<dbReference type="Pfam" id="PF00928">
    <property type="entry name" value="Adap_comp_sub"/>
    <property type="match status" value="1"/>
</dbReference>
<organism evidence="9 10">
    <name type="scientific">Hibiscus syriacus</name>
    <name type="common">Rose of Sharon</name>
    <dbReference type="NCBI Taxonomy" id="106335"/>
    <lineage>
        <taxon>Eukaryota</taxon>
        <taxon>Viridiplantae</taxon>
        <taxon>Streptophyta</taxon>
        <taxon>Embryophyta</taxon>
        <taxon>Tracheophyta</taxon>
        <taxon>Spermatophyta</taxon>
        <taxon>Magnoliopsida</taxon>
        <taxon>eudicotyledons</taxon>
        <taxon>Gunneridae</taxon>
        <taxon>Pentapetalae</taxon>
        <taxon>rosids</taxon>
        <taxon>malvids</taxon>
        <taxon>Malvales</taxon>
        <taxon>Malvaceae</taxon>
        <taxon>Malvoideae</taxon>
        <taxon>Hibiscus</taxon>
    </lineage>
</organism>
<dbReference type="FunFam" id="3.30.450.60:FF:000002">
    <property type="entry name" value="AP-2 complex subunit mu, putative"/>
    <property type="match status" value="1"/>
</dbReference>
<dbReference type="CDD" id="cd14836">
    <property type="entry name" value="AP2_Mu_N"/>
    <property type="match status" value="1"/>
</dbReference>
<evidence type="ECO:0000256" key="6">
    <source>
        <dbReference type="ARBA" id="ARBA00037878"/>
    </source>
</evidence>
<dbReference type="InterPro" id="IPR028565">
    <property type="entry name" value="MHD"/>
</dbReference>
<feature type="domain" description="MHD" evidence="8">
    <location>
        <begin position="132"/>
        <end position="394"/>
    </location>
</feature>
<dbReference type="SUPFAM" id="SSF64356">
    <property type="entry name" value="SNARE-like"/>
    <property type="match status" value="1"/>
</dbReference>
<evidence type="ECO:0000259" key="8">
    <source>
        <dbReference type="PROSITE" id="PS51072"/>
    </source>
</evidence>
<evidence type="ECO:0000256" key="7">
    <source>
        <dbReference type="PIRNR" id="PIRNR005992"/>
    </source>
</evidence>
<sequence length="395" mass="44647">MPVAASAIYFLNLRGDVLVNRLYRDDVGGNMVDAFRMHIMQTKELGTCPVRHIGGCSFFYMRISNVYIVIVVSSNANVACAFKFVVEAVALFKSYFGGSFDEDAIRNNFVLIYELLDEIMDFGYPQNLSPEMLKLYITQEGVRSPFSSKPSDKPVPNATLQVTDSYEVLPFGMPDLKLGLNDKIGLEKESQLKSRPAKSGKTIELDDVTFHQCVNLTRFNSEKTVSFVPPDGEFELMKYRITEGVNLPFRVLPTIKELGRTRMEVNVKVKSVFGAKMFALGVVIKIPVPKQTAKTSFQVTSGRAKYQASIDCLVWKIRKFPGQTEPTLSAEVELISTMAEKKSWTRPPIQMEFQVPMFTASGLRVRFLKVWEKSGYNTVEWVRYITKAGSYEIRC</sequence>
<evidence type="ECO:0000256" key="3">
    <source>
        <dbReference type="ARBA" id="ARBA00022927"/>
    </source>
</evidence>
<dbReference type="AlphaFoldDB" id="A0A6A3CT80"/>
<evidence type="ECO:0000313" key="9">
    <source>
        <dbReference type="EMBL" id="KAE8730702.1"/>
    </source>
</evidence>
<keyword evidence="3 7" id="KW-0653">Protein transport</keyword>